<organism evidence="1 2">
    <name type="scientific">Petrachloros mirabilis ULC683</name>
    <dbReference type="NCBI Taxonomy" id="2781853"/>
    <lineage>
        <taxon>Bacteria</taxon>
        <taxon>Bacillati</taxon>
        <taxon>Cyanobacteriota</taxon>
        <taxon>Cyanophyceae</taxon>
        <taxon>Synechococcales</taxon>
        <taxon>Petrachlorosaceae</taxon>
        <taxon>Petrachloros</taxon>
        <taxon>Petrachloros mirabilis</taxon>
    </lineage>
</organism>
<dbReference type="AlphaFoldDB" id="A0A8K2A151"/>
<gene>
    <name evidence="1" type="ORF">GS597_15515</name>
</gene>
<keyword evidence="2" id="KW-1185">Reference proteome</keyword>
<sequence length="209" mass="22581">MNFRIMNSQPPQRIEIELLALDLKTCTRCAGSLANIHQAIALLQEILKATGVTVSVTQQLIESEEQARQQQFVASPTIRINGMDIALEMVESPCDTCSDLCGCNGGVACRVWHYRGEEYTEAPVGMIVDAILASIYADTLAMPVVPPLYAGVPDNLRQFFAGRHSQSITPDEPAFSCCDVSEEATCCEAEEKAECCGTVTALPASCGCR</sequence>
<comment type="caution">
    <text evidence="1">The sequence shown here is derived from an EMBL/GenBank/DDBJ whole genome shotgun (WGS) entry which is preliminary data.</text>
</comment>
<dbReference type="Proteomes" id="UP000607397">
    <property type="component" value="Unassembled WGS sequence"/>
</dbReference>
<dbReference type="RefSeq" id="WP_161826366.1">
    <property type="nucleotide sequence ID" value="NZ_WVIC01000035.1"/>
</dbReference>
<dbReference type="Pfam" id="PF10865">
    <property type="entry name" value="DUF2703"/>
    <property type="match status" value="1"/>
</dbReference>
<name>A0A8K2A151_9CYAN</name>
<accession>A0A8K2A151</accession>
<proteinExistence type="predicted"/>
<evidence type="ECO:0000313" key="1">
    <source>
        <dbReference type="EMBL" id="NCJ07888.1"/>
    </source>
</evidence>
<protein>
    <submittedName>
        <fullName evidence="1">DUF2703 domain-containing protein</fullName>
    </submittedName>
</protein>
<dbReference type="InterPro" id="IPR021219">
    <property type="entry name" value="DUF2703"/>
</dbReference>
<reference evidence="1" key="1">
    <citation type="submission" date="2019-12" db="EMBL/GenBank/DDBJ databases">
        <title>High-Quality draft genome sequences of three cyanobacteria isolated from the limestone walls of the Old Cathedral of Coimbra.</title>
        <authorList>
            <person name="Tiago I."/>
            <person name="Soares F."/>
            <person name="Portugal A."/>
        </authorList>
    </citation>
    <scope>NUCLEOTIDE SEQUENCE [LARGE SCALE GENOMIC DNA]</scope>
    <source>
        <strain evidence="1">C</strain>
    </source>
</reference>
<dbReference type="EMBL" id="WVIC01000035">
    <property type="protein sequence ID" value="NCJ07888.1"/>
    <property type="molecule type" value="Genomic_DNA"/>
</dbReference>
<evidence type="ECO:0000313" key="2">
    <source>
        <dbReference type="Proteomes" id="UP000607397"/>
    </source>
</evidence>